<evidence type="ECO:0000313" key="1">
    <source>
        <dbReference type="EMBL" id="MBL0719733.1"/>
    </source>
</evidence>
<evidence type="ECO:0000313" key="2">
    <source>
        <dbReference type="Proteomes" id="UP000643207"/>
    </source>
</evidence>
<reference evidence="1 2" key="1">
    <citation type="submission" date="2021-01" db="EMBL/GenBank/DDBJ databases">
        <title>Piscinibacter sp. Jin2 Genome sequencing and assembly.</title>
        <authorList>
            <person name="Kim I."/>
        </authorList>
    </citation>
    <scope>NUCLEOTIDE SEQUENCE [LARGE SCALE GENOMIC DNA]</scope>
    <source>
        <strain evidence="1 2">Jin2</strain>
    </source>
</reference>
<protein>
    <submittedName>
        <fullName evidence="1">DNA-binding protein</fullName>
    </submittedName>
</protein>
<sequence>MAAAQRAVRGLVKAQLLRRYKSARFQTIYGLTSQGAAWLADRGIEAQASVRRVSDMTNPEHLLWAQCLVLCAEQRGLQAMTERKLLEKLNEGAEPGAPMRGGLLMATATVRGKARRLWLRPDAVVLEADGLTAIEVDCSARGSQRAASLCAEVLSIGRSTALGAVLRRVVVFCRTPRIRHRVSATLAALKRELDVLSLEEGRCQLKTSTQPDEYEVWKAIDTPMGHGRSALRERVVGHVIVQDLPVWLPKYRADAQLQHSAAGWFGDNYLPWRRPVCDGTWAMPSSPLVRCSLSARSG</sequence>
<organism evidence="1 2">
    <name type="scientific">Aquariibacter lacus</name>
    <dbReference type="NCBI Taxonomy" id="2801332"/>
    <lineage>
        <taxon>Bacteria</taxon>
        <taxon>Pseudomonadati</taxon>
        <taxon>Pseudomonadota</taxon>
        <taxon>Betaproteobacteria</taxon>
        <taxon>Burkholderiales</taxon>
        <taxon>Sphaerotilaceae</taxon>
        <taxon>Aquariibacter</taxon>
    </lineage>
</organism>
<gene>
    <name evidence="1" type="ORF">JI742_07510</name>
</gene>
<dbReference type="Proteomes" id="UP000643207">
    <property type="component" value="Unassembled WGS sequence"/>
</dbReference>
<dbReference type="AlphaFoldDB" id="A0A9X1BRM3"/>
<accession>A0A9X1BRM3</accession>
<keyword evidence="2" id="KW-1185">Reference proteome</keyword>
<dbReference type="EMBL" id="JAERRA010000001">
    <property type="protein sequence ID" value="MBL0719733.1"/>
    <property type="molecule type" value="Genomic_DNA"/>
</dbReference>
<name>A0A9X1BRM3_9BURK</name>
<keyword evidence="1" id="KW-0238">DNA-binding</keyword>
<comment type="caution">
    <text evidence="1">The sequence shown here is derived from an EMBL/GenBank/DDBJ whole genome shotgun (WGS) entry which is preliminary data.</text>
</comment>
<dbReference type="GO" id="GO:0003677">
    <property type="term" value="F:DNA binding"/>
    <property type="evidence" value="ECO:0007669"/>
    <property type="project" value="UniProtKB-KW"/>
</dbReference>
<proteinExistence type="predicted"/>